<dbReference type="Proteomes" id="UP000198953">
    <property type="component" value="Unassembled WGS sequence"/>
</dbReference>
<gene>
    <name evidence="2" type="ORF">SAMN05660976_07523</name>
</gene>
<reference evidence="2 3" key="1">
    <citation type="submission" date="2016-10" db="EMBL/GenBank/DDBJ databases">
        <authorList>
            <person name="de Groot N.N."/>
        </authorList>
    </citation>
    <scope>NUCLEOTIDE SEQUENCE [LARGE SCALE GENOMIC DNA]</scope>
    <source>
        <strain evidence="2 3">DSM 43357</strain>
    </source>
</reference>
<keyword evidence="1" id="KW-0812">Transmembrane</keyword>
<keyword evidence="3" id="KW-1185">Reference proteome</keyword>
<dbReference type="OrthoDB" id="9984006at2"/>
<organism evidence="2 3">
    <name type="scientific">Nonomuraea pusilla</name>
    <dbReference type="NCBI Taxonomy" id="46177"/>
    <lineage>
        <taxon>Bacteria</taxon>
        <taxon>Bacillati</taxon>
        <taxon>Actinomycetota</taxon>
        <taxon>Actinomycetes</taxon>
        <taxon>Streptosporangiales</taxon>
        <taxon>Streptosporangiaceae</taxon>
        <taxon>Nonomuraea</taxon>
    </lineage>
</organism>
<evidence type="ECO:0000313" key="2">
    <source>
        <dbReference type="EMBL" id="SEN42024.1"/>
    </source>
</evidence>
<dbReference type="AlphaFoldDB" id="A0A1H8GE64"/>
<evidence type="ECO:0008006" key="4">
    <source>
        <dbReference type="Google" id="ProtNLM"/>
    </source>
</evidence>
<protein>
    <recommendedName>
        <fullName evidence="4">PH domain-containing protein</fullName>
    </recommendedName>
</protein>
<evidence type="ECO:0000313" key="3">
    <source>
        <dbReference type="Proteomes" id="UP000198953"/>
    </source>
</evidence>
<name>A0A1H8GE64_9ACTN</name>
<proteinExistence type="predicted"/>
<dbReference type="RefSeq" id="WP_091105217.1">
    <property type="nucleotide sequence ID" value="NZ_FOBF01000026.1"/>
</dbReference>
<keyword evidence="1" id="KW-1133">Transmembrane helix</keyword>
<accession>A0A1H8GE64</accession>
<evidence type="ECO:0000256" key="1">
    <source>
        <dbReference type="SAM" id="Phobius"/>
    </source>
</evidence>
<feature type="transmembrane region" description="Helical" evidence="1">
    <location>
        <begin position="51"/>
        <end position="72"/>
    </location>
</feature>
<dbReference type="STRING" id="46177.SAMN05660976_07523"/>
<dbReference type="EMBL" id="FOBF01000026">
    <property type="protein sequence ID" value="SEN42024.1"/>
    <property type="molecule type" value="Genomic_DNA"/>
</dbReference>
<keyword evidence="1" id="KW-0472">Membrane</keyword>
<sequence length="198" mass="20966">MSDDVAASQPLPLARGTAEEVAVEERRRHRASALAPLIGAGLAAVKATLSWGWVGAAGIAGTALIALTLVVATRKIAAVRLRAASGAPSAFAVVFEPLDPADYRRFGARQWRRRSCRALLVIDGGRLAFRPGERGRREGWRDFSVPLTGVRSVVVRPSRVTRPVTMAFVELEGGGVLCFRALDRGSSLVAALREAGAG</sequence>